<evidence type="ECO:0000259" key="3">
    <source>
        <dbReference type="SMART" id="SM00382"/>
    </source>
</evidence>
<dbReference type="InterPro" id="IPR049337">
    <property type="entry name" value="TOR1A_C"/>
</dbReference>
<evidence type="ECO:0000256" key="2">
    <source>
        <dbReference type="SAM" id="SignalP"/>
    </source>
</evidence>
<dbReference type="GO" id="GO:0005788">
    <property type="term" value="C:endoplasmic reticulum lumen"/>
    <property type="evidence" value="ECO:0007669"/>
    <property type="project" value="TreeGrafter"/>
</dbReference>
<dbReference type="InterPro" id="IPR027417">
    <property type="entry name" value="P-loop_NTPase"/>
</dbReference>
<sequence length="400" mass="44308">MTARALLALAIFPSLWNPAAGGETTPGAPHSTWAWTDPAVWSGAVASWFNAVPQNGVVYSRLYCGARDCVDMDERRCQIRGHNITVEVLADNELRTSPSETYPSFLPAPSLRTLLGCLDHDCRIKSDLPGLRRELHRRLHGQHLARSSLERAAWRFSLARRDGTNVGPRLLMLFGGSGTGKSHAARTLARHLYSDGMSSQCVHAIVPSLLLSGTEDRHAHRERLETLLLEGVQVCEHSLFIVDSVEELSVGLLDDLLLHILDTPQSAYKKALFIFISSNIGTSLINTRTLEVLQSGRGRAEITMEELPDKLRQTMRQHLGDDAKSLPLLRLVTPVVFLPLEPRHVQLCVCDEFLARGRHPSPDLVWRLASSLAYWPQGEGLLAVAGCKHVAQRAALFMHQ</sequence>
<dbReference type="Proteomes" id="UP001318040">
    <property type="component" value="Chromosome 22"/>
</dbReference>
<proteinExistence type="inferred from homology"/>
<dbReference type="GO" id="GO:0016887">
    <property type="term" value="F:ATP hydrolysis activity"/>
    <property type="evidence" value="ECO:0007669"/>
    <property type="project" value="InterPro"/>
</dbReference>
<name>A0AAJ7TCT3_PETMA</name>
<dbReference type="PANTHER" id="PTHR10760:SF2">
    <property type="entry name" value="LD13476P-RELATED"/>
    <property type="match status" value="1"/>
</dbReference>
<evidence type="ECO:0000313" key="7">
    <source>
        <dbReference type="RefSeq" id="XP_032814592.1"/>
    </source>
</evidence>
<dbReference type="AlphaFoldDB" id="A0AAJ7TCT3"/>
<gene>
    <name evidence="5 6 7" type="primary">LOC116944864</name>
</gene>
<dbReference type="SMART" id="SM00382">
    <property type="entry name" value="AAA"/>
    <property type="match status" value="1"/>
</dbReference>
<evidence type="ECO:0000313" key="5">
    <source>
        <dbReference type="RefSeq" id="XP_032814590.1"/>
    </source>
</evidence>
<evidence type="ECO:0000313" key="4">
    <source>
        <dbReference type="Proteomes" id="UP001318040"/>
    </source>
</evidence>
<comment type="similarity">
    <text evidence="1">Belongs to the ClpA/ClpB family. Torsin subfamily.</text>
</comment>
<organism evidence="4 5">
    <name type="scientific">Petromyzon marinus</name>
    <name type="common">Sea lamprey</name>
    <dbReference type="NCBI Taxonomy" id="7757"/>
    <lineage>
        <taxon>Eukaryota</taxon>
        <taxon>Metazoa</taxon>
        <taxon>Chordata</taxon>
        <taxon>Craniata</taxon>
        <taxon>Vertebrata</taxon>
        <taxon>Cyclostomata</taxon>
        <taxon>Hyperoartia</taxon>
        <taxon>Petromyzontiformes</taxon>
        <taxon>Petromyzontidae</taxon>
        <taxon>Petromyzon</taxon>
    </lineage>
</organism>
<dbReference type="Gene3D" id="3.40.50.300">
    <property type="entry name" value="P-loop containing nucleotide triphosphate hydrolases"/>
    <property type="match status" value="1"/>
</dbReference>
<feature type="domain" description="AAA+ ATPase" evidence="3">
    <location>
        <begin position="167"/>
        <end position="299"/>
    </location>
</feature>
<dbReference type="SUPFAM" id="SSF52540">
    <property type="entry name" value="P-loop containing nucleoside triphosphate hydrolases"/>
    <property type="match status" value="1"/>
</dbReference>
<dbReference type="Pfam" id="PF21376">
    <property type="entry name" value="TOR1A_C"/>
    <property type="match status" value="1"/>
</dbReference>
<evidence type="ECO:0000313" key="6">
    <source>
        <dbReference type="RefSeq" id="XP_032814591.1"/>
    </source>
</evidence>
<dbReference type="GO" id="GO:0005524">
    <property type="term" value="F:ATP binding"/>
    <property type="evidence" value="ECO:0007669"/>
    <property type="project" value="InterPro"/>
</dbReference>
<dbReference type="GO" id="GO:0005635">
    <property type="term" value="C:nuclear envelope"/>
    <property type="evidence" value="ECO:0007669"/>
    <property type="project" value="TreeGrafter"/>
</dbReference>
<accession>A0AAJ7TCT3</accession>
<evidence type="ECO:0000256" key="1">
    <source>
        <dbReference type="ARBA" id="ARBA00006235"/>
    </source>
</evidence>
<keyword evidence="2" id="KW-0732">Signal</keyword>
<reference evidence="5 6" key="1">
    <citation type="submission" date="2025-04" db="UniProtKB">
        <authorList>
            <consortium name="RefSeq"/>
        </authorList>
    </citation>
    <scope>IDENTIFICATION</scope>
    <source>
        <tissue evidence="5 6">Sperm</tissue>
    </source>
</reference>
<dbReference type="Pfam" id="PF06309">
    <property type="entry name" value="Torsin"/>
    <property type="match status" value="1"/>
</dbReference>
<dbReference type="RefSeq" id="XP_032814590.1">
    <property type="nucleotide sequence ID" value="XM_032958699.1"/>
</dbReference>
<dbReference type="CDD" id="cd00009">
    <property type="entry name" value="AAA"/>
    <property type="match status" value="1"/>
</dbReference>
<dbReference type="InterPro" id="IPR003593">
    <property type="entry name" value="AAA+_ATPase"/>
</dbReference>
<dbReference type="RefSeq" id="XP_032814592.1">
    <property type="nucleotide sequence ID" value="XM_032958701.1"/>
</dbReference>
<dbReference type="KEGG" id="pmrn:116944864"/>
<dbReference type="RefSeq" id="XP_032814591.1">
    <property type="nucleotide sequence ID" value="XM_032958700.1"/>
</dbReference>
<dbReference type="PANTHER" id="PTHR10760">
    <property type="entry name" value="TORSIN"/>
    <property type="match status" value="1"/>
</dbReference>
<dbReference type="InterPro" id="IPR010448">
    <property type="entry name" value="Torsin"/>
</dbReference>
<protein>
    <submittedName>
        <fullName evidence="5 6">Torsin-2A-like</fullName>
    </submittedName>
</protein>
<keyword evidence="4" id="KW-1185">Reference proteome</keyword>
<feature type="chain" id="PRO_5044709336" evidence="2">
    <location>
        <begin position="22"/>
        <end position="400"/>
    </location>
</feature>
<feature type="signal peptide" evidence="2">
    <location>
        <begin position="1"/>
        <end position="21"/>
    </location>
</feature>